<evidence type="ECO:0000313" key="4">
    <source>
        <dbReference type="Proteomes" id="UP001273350"/>
    </source>
</evidence>
<evidence type="ECO:0000256" key="1">
    <source>
        <dbReference type="SAM" id="Phobius"/>
    </source>
</evidence>
<sequence length="109" mass="13011">METNFNKNIEEYELQKMASKKVVKLRSFYRHLIIYVIGVLIFVSKEYFGAPLNFFPIKHLNLLIMGVWTVFLVVTAIDLFASYKIFGEEWEERKVKSILEKKSKTQKWE</sequence>
<reference evidence="3 4" key="1">
    <citation type="submission" date="2023-11" db="EMBL/GenBank/DDBJ databases">
        <title>Unpublished Manusciprt.</title>
        <authorList>
            <person name="Saticioglu I.B."/>
            <person name="Ay H."/>
            <person name="Ajmi N."/>
            <person name="Altun S."/>
            <person name="Duman M."/>
        </authorList>
    </citation>
    <scope>NUCLEOTIDE SEQUENCE [LARGE SCALE GENOMIC DNA]</scope>
    <source>
        <strain evidence="3 4">Fl-318</strain>
    </source>
</reference>
<dbReference type="InterPro" id="IPR025698">
    <property type="entry name" value="2TM_dom"/>
</dbReference>
<dbReference type="RefSeq" id="WP_047778622.1">
    <property type="nucleotide sequence ID" value="NZ_CP087134.1"/>
</dbReference>
<keyword evidence="4" id="KW-1185">Reference proteome</keyword>
<comment type="caution">
    <text evidence="3">The sequence shown here is derived from an EMBL/GenBank/DDBJ whole genome shotgun (WGS) entry which is preliminary data.</text>
</comment>
<evidence type="ECO:0000259" key="2">
    <source>
        <dbReference type="Pfam" id="PF13239"/>
    </source>
</evidence>
<keyword evidence="1" id="KW-0472">Membrane</keyword>
<name>A0ABU4RF14_9FLAO</name>
<proteinExistence type="predicted"/>
<feature type="transmembrane region" description="Helical" evidence="1">
    <location>
        <begin position="27"/>
        <end position="43"/>
    </location>
</feature>
<feature type="transmembrane region" description="Helical" evidence="1">
    <location>
        <begin position="63"/>
        <end position="86"/>
    </location>
</feature>
<accession>A0ABU4RF14</accession>
<dbReference type="Proteomes" id="UP001273350">
    <property type="component" value="Unassembled WGS sequence"/>
</dbReference>
<evidence type="ECO:0000313" key="3">
    <source>
        <dbReference type="EMBL" id="MDX6191194.1"/>
    </source>
</evidence>
<feature type="domain" description="2TM" evidence="2">
    <location>
        <begin position="17"/>
        <end position="99"/>
    </location>
</feature>
<dbReference type="Pfam" id="PF13239">
    <property type="entry name" value="2TM"/>
    <property type="match status" value="1"/>
</dbReference>
<dbReference type="EMBL" id="JAWXVI010000009">
    <property type="protein sequence ID" value="MDX6191194.1"/>
    <property type="molecule type" value="Genomic_DNA"/>
</dbReference>
<organism evidence="3 4">
    <name type="scientific">Flavobacterium cupriresistens</name>
    <dbReference type="NCBI Taxonomy" id="2893885"/>
    <lineage>
        <taxon>Bacteria</taxon>
        <taxon>Pseudomonadati</taxon>
        <taxon>Bacteroidota</taxon>
        <taxon>Flavobacteriia</taxon>
        <taxon>Flavobacteriales</taxon>
        <taxon>Flavobacteriaceae</taxon>
        <taxon>Flavobacterium</taxon>
    </lineage>
</organism>
<keyword evidence="1" id="KW-1133">Transmembrane helix</keyword>
<keyword evidence="1" id="KW-0812">Transmembrane</keyword>
<gene>
    <name evidence="3" type="ORF">SGQ83_17710</name>
</gene>
<protein>
    <submittedName>
        <fullName evidence="3">2TM domain-containing protein</fullName>
    </submittedName>
</protein>